<reference evidence="2 3" key="1">
    <citation type="submission" date="2018-08" db="EMBL/GenBank/DDBJ databases">
        <title>A genome reference for cultivated species of the human gut microbiota.</title>
        <authorList>
            <person name="Zou Y."/>
            <person name="Xue W."/>
            <person name="Luo G."/>
        </authorList>
    </citation>
    <scope>NUCLEOTIDE SEQUENCE [LARGE SCALE GENOMIC DNA]</scope>
    <source>
        <strain evidence="2 3">AM16-50</strain>
    </source>
</reference>
<name>A0A3R6IVN5_9BACT</name>
<accession>A0A3R6IVN5</accession>
<evidence type="ECO:0000313" key="2">
    <source>
        <dbReference type="EMBL" id="RHH75393.1"/>
    </source>
</evidence>
<sequence>MLIELLVYVLLILIQMIMNKKFSTLVAGLFLAGTLPVGAIHTANGEVPYRTDLVKSAVSSYHCNGVNSIDETKWYQLVVSEEGDKEGEQANHVDGTGANMTVLTMERDYTTGNLTLTVKKIEDAALTHSLWKITTVRDNVNSRDLFAYENMETGYKLTFDEFNALDLNGSSDATAVVKKVEATILNGCTDNWRWYTHKAQTSNFVQKTVFSFFHGKDSVMAMALNQNNEVVLVKESAVKAEDEAKRIKGLLAVRPIIAGAKVLNAAEINSMIDADGSYKNFTNIANSNTSENVTLGGTKVNFKFSKTLDKNPLTETYKAVASPYRLLDRDGWKGNTNDVYSGYDILLQNVKTGKYLMVSPDRFEKPTAPGVYGGLLLKDADYQKLNSKTNPTALVNADPTILPDVIGNLDAHQARYHFKFTYYPTNDSLVIEPLNASVKESEEIDYLQSDLVRKDGDAVKMVDYFNTVNAGIAYNNGSWGNVLFNKAAGVPVALGAINNGTSTSDASEILTVSVPSNIAAAQDRYKTLCKEEFACSSSSIDGNPAYVTNYCVNHVGDKGTVEYLANMGVKISFDNFRTPLVRTTVKSGLYFIQLSTTVQDDPTYMEKRHNGSYIVADMAGHLVYDVKDANQDFTHMPATQWVVEELNCDVYDNDVNTNEAALVKITNREYGIEGFVGQLYSAGKDANGQDKYYFINHEYAAEMWNEGTDIHKWGETFACHDTLTFTAVDPKTTFGYEVISDDVLKENVYALQQLVNGEAAWYLGISADSKNLGLLKEDPTMFELHLIGEATDYGYTPAQKTTQPGLAGIDTLKRAVYAVKVKDTNKIDNDHTYVALDHMHRYVVADEKDIQAGKDGLTWALFYLKNNNHVGEDHYYSLVNAVGVETGSLKNVNTIAGKLVVEASTFLTKVDNLCSTSSDVFKLAGDPRPLYANLEGDDVIGAAYSNLVNNKEKGLKLGVDRTGGYLYEDETPGLNYLSHENLNTGADKSYSFYVDKVAKSNARMPQYLFVTAADSVPAYTYCITEKHGINPGCDHAVSYPGYVSGRFLVNLNDSVRTSIDKVSATDKFMSDGYVRLAFVEAVHRGDSLYVLKAPYTLASISVKDVDGTSYVLPPYLSKDSLGVVYDIVDLNGEHNNAAFSLRYVGDTENDGFLLESFDYGMKNEEDGTIEHLSGIGSFEGAWVKLQNGVPVLAQISDDTDKGDHNTGDNLAGSEYYDKMSWSEVLNQAAIFGLTEGVNGGDATANEDVEVSSVTVIAGNGQITVAGAAGKKVVITNILGQTVANTVVTSDNATIAAPAGVVVVAIEGEDAVKAIVK</sequence>
<dbReference type="InterPro" id="IPR045963">
    <property type="entry name" value="DUF6383"/>
</dbReference>
<dbReference type="Pfam" id="PF19910">
    <property type="entry name" value="DUF6383"/>
    <property type="match status" value="1"/>
</dbReference>
<organism evidence="2 3">
    <name type="scientific">Parabacteroides merdae</name>
    <dbReference type="NCBI Taxonomy" id="46503"/>
    <lineage>
        <taxon>Bacteria</taxon>
        <taxon>Pseudomonadati</taxon>
        <taxon>Bacteroidota</taxon>
        <taxon>Bacteroidia</taxon>
        <taxon>Bacteroidales</taxon>
        <taxon>Tannerellaceae</taxon>
        <taxon>Parabacteroides</taxon>
    </lineage>
</organism>
<feature type="domain" description="DUF6383" evidence="1">
    <location>
        <begin position="1242"/>
        <end position="1315"/>
    </location>
</feature>
<proteinExistence type="predicted"/>
<comment type="caution">
    <text evidence="2">The sequence shown here is derived from an EMBL/GenBank/DDBJ whole genome shotgun (WGS) entry which is preliminary data.</text>
</comment>
<evidence type="ECO:0000313" key="3">
    <source>
        <dbReference type="Proteomes" id="UP000283732"/>
    </source>
</evidence>
<evidence type="ECO:0000259" key="1">
    <source>
        <dbReference type="Pfam" id="PF19910"/>
    </source>
</evidence>
<dbReference type="Proteomes" id="UP000283732">
    <property type="component" value="Unassembled WGS sequence"/>
</dbReference>
<dbReference type="EMBL" id="QRKC01000008">
    <property type="protein sequence ID" value="RHH75393.1"/>
    <property type="molecule type" value="Genomic_DNA"/>
</dbReference>
<protein>
    <recommendedName>
        <fullName evidence="1">DUF6383 domain-containing protein</fullName>
    </recommendedName>
</protein>
<gene>
    <name evidence="2" type="ORF">DW191_16065</name>
</gene>